<dbReference type="Proteomes" id="UP000247476">
    <property type="component" value="Unassembled WGS sequence"/>
</dbReference>
<organism evidence="5 6">
    <name type="scientific">Paenibacillus flagellatus</name>
    <dbReference type="NCBI Taxonomy" id="2211139"/>
    <lineage>
        <taxon>Bacteria</taxon>
        <taxon>Bacillati</taxon>
        <taxon>Bacillota</taxon>
        <taxon>Bacilli</taxon>
        <taxon>Bacillales</taxon>
        <taxon>Paenibacillaceae</taxon>
        <taxon>Paenibacillus</taxon>
    </lineage>
</organism>
<accession>A0A2V5KBY6</accession>
<evidence type="ECO:0000256" key="1">
    <source>
        <dbReference type="ARBA" id="ARBA00022448"/>
    </source>
</evidence>
<evidence type="ECO:0000259" key="4">
    <source>
        <dbReference type="PROSITE" id="PS50893"/>
    </source>
</evidence>
<reference evidence="5 6" key="1">
    <citation type="submission" date="2018-05" db="EMBL/GenBank/DDBJ databases">
        <title>Paenibacillus flagellatus sp. nov., isolated from selenium mineral soil.</title>
        <authorList>
            <person name="Dai X."/>
        </authorList>
    </citation>
    <scope>NUCLEOTIDE SEQUENCE [LARGE SCALE GENOMIC DNA]</scope>
    <source>
        <strain evidence="5 6">DXL2</strain>
    </source>
</reference>
<dbReference type="InterPro" id="IPR027417">
    <property type="entry name" value="P-loop_NTPase"/>
</dbReference>
<dbReference type="AlphaFoldDB" id="A0A2V5KBY6"/>
<dbReference type="OrthoDB" id="9791546at2"/>
<dbReference type="CDD" id="cd03255">
    <property type="entry name" value="ABC_MJ0796_LolCDE_FtsE"/>
    <property type="match status" value="1"/>
</dbReference>
<dbReference type="GO" id="GO:0098796">
    <property type="term" value="C:membrane protein complex"/>
    <property type="evidence" value="ECO:0007669"/>
    <property type="project" value="UniProtKB-ARBA"/>
</dbReference>
<comment type="caution">
    <text evidence="5">The sequence shown here is derived from an EMBL/GenBank/DDBJ whole genome shotgun (WGS) entry which is preliminary data.</text>
</comment>
<dbReference type="EMBL" id="QJVJ01000001">
    <property type="protein sequence ID" value="PYI57091.1"/>
    <property type="molecule type" value="Genomic_DNA"/>
</dbReference>
<dbReference type="PROSITE" id="PS00211">
    <property type="entry name" value="ABC_TRANSPORTER_1"/>
    <property type="match status" value="1"/>
</dbReference>
<dbReference type="PANTHER" id="PTHR24220">
    <property type="entry name" value="IMPORT ATP-BINDING PROTEIN"/>
    <property type="match status" value="1"/>
</dbReference>
<evidence type="ECO:0000256" key="3">
    <source>
        <dbReference type="ARBA" id="ARBA00022840"/>
    </source>
</evidence>
<keyword evidence="3 5" id="KW-0067">ATP-binding</keyword>
<dbReference type="GO" id="GO:0016887">
    <property type="term" value="F:ATP hydrolysis activity"/>
    <property type="evidence" value="ECO:0007669"/>
    <property type="project" value="InterPro"/>
</dbReference>
<dbReference type="GO" id="GO:0005524">
    <property type="term" value="F:ATP binding"/>
    <property type="evidence" value="ECO:0007669"/>
    <property type="project" value="UniProtKB-KW"/>
</dbReference>
<dbReference type="InterPro" id="IPR003439">
    <property type="entry name" value="ABC_transporter-like_ATP-bd"/>
</dbReference>
<dbReference type="PROSITE" id="PS50893">
    <property type="entry name" value="ABC_TRANSPORTER_2"/>
    <property type="match status" value="1"/>
</dbReference>
<dbReference type="Gene3D" id="3.40.50.300">
    <property type="entry name" value="P-loop containing nucleotide triphosphate hydrolases"/>
    <property type="match status" value="1"/>
</dbReference>
<dbReference type="InterPro" id="IPR003593">
    <property type="entry name" value="AAA+_ATPase"/>
</dbReference>
<feature type="domain" description="ABC transporter" evidence="4">
    <location>
        <begin position="2"/>
        <end position="235"/>
    </location>
</feature>
<protein>
    <submittedName>
        <fullName evidence="5">ABC transporter ATP-binding protein</fullName>
    </submittedName>
</protein>
<dbReference type="InterPro" id="IPR017871">
    <property type="entry name" value="ABC_transporter-like_CS"/>
</dbReference>
<dbReference type="Pfam" id="PF00005">
    <property type="entry name" value="ABC_tran"/>
    <property type="match status" value="1"/>
</dbReference>
<dbReference type="SMART" id="SM00382">
    <property type="entry name" value="AAA"/>
    <property type="match status" value="1"/>
</dbReference>
<evidence type="ECO:0000313" key="5">
    <source>
        <dbReference type="EMBL" id="PYI57091.1"/>
    </source>
</evidence>
<dbReference type="GO" id="GO:0022857">
    <property type="term" value="F:transmembrane transporter activity"/>
    <property type="evidence" value="ECO:0007669"/>
    <property type="project" value="TreeGrafter"/>
</dbReference>
<name>A0A2V5KBY6_9BACL</name>
<keyword evidence="1" id="KW-0813">Transport</keyword>
<evidence type="ECO:0000256" key="2">
    <source>
        <dbReference type="ARBA" id="ARBA00022741"/>
    </source>
</evidence>
<evidence type="ECO:0000313" key="6">
    <source>
        <dbReference type="Proteomes" id="UP000247476"/>
    </source>
</evidence>
<proteinExistence type="predicted"/>
<dbReference type="FunFam" id="3.40.50.300:FF:000032">
    <property type="entry name" value="Export ABC transporter ATP-binding protein"/>
    <property type="match status" value="1"/>
</dbReference>
<sequence length="236" mass="26133">MIEVTNVQHQFRIGKKGSERVVPVLHDIDMRVEEGEIVTIVGRSGSGKSTLLNLISGYIRPTSGRIVVGGRDVTALSEGEWADFRLRHFGFVFQSFQLIPSMTAFENVELPLVLQGVGERERKRRAQAIMERVGLESLGSHYPGELSGGQQQRVGIARALITEPPVILADEPTGSLDSENERSLLAMIRELNRERSITFLIITHDDQVASIGHRTLTLRDGRMESGYSYATGGYSL</sequence>
<keyword evidence="2" id="KW-0547">Nucleotide-binding</keyword>
<dbReference type="GO" id="GO:0005886">
    <property type="term" value="C:plasma membrane"/>
    <property type="evidence" value="ECO:0007669"/>
    <property type="project" value="TreeGrafter"/>
</dbReference>
<dbReference type="InterPro" id="IPR015854">
    <property type="entry name" value="ABC_transpr_LolD-like"/>
</dbReference>
<keyword evidence="6" id="KW-1185">Reference proteome</keyword>
<dbReference type="SUPFAM" id="SSF52540">
    <property type="entry name" value="P-loop containing nucleoside triphosphate hydrolases"/>
    <property type="match status" value="1"/>
</dbReference>
<gene>
    <name evidence="5" type="ORF">DLM86_01185</name>
</gene>
<dbReference type="RefSeq" id="WP_110838131.1">
    <property type="nucleotide sequence ID" value="NZ_QJVJ01000001.1"/>
</dbReference>
<dbReference type="PANTHER" id="PTHR24220:SF648">
    <property type="entry name" value="ABC TRANSPORTER ATP-BINDING PROTEIN YTRE"/>
    <property type="match status" value="1"/>
</dbReference>
<dbReference type="InterPro" id="IPR017911">
    <property type="entry name" value="MacB-like_ATP-bd"/>
</dbReference>